<evidence type="ECO:0000313" key="2">
    <source>
        <dbReference type="EMBL" id="MDC2829781.1"/>
    </source>
</evidence>
<organism evidence="2 3">
    <name type="scientific">Limosilactobacillus mucosae</name>
    <name type="common">Lactobacillus mucosae</name>
    <dbReference type="NCBI Taxonomy" id="97478"/>
    <lineage>
        <taxon>Bacteria</taxon>
        <taxon>Bacillati</taxon>
        <taxon>Bacillota</taxon>
        <taxon>Bacilli</taxon>
        <taxon>Lactobacillales</taxon>
        <taxon>Lactobacillaceae</taxon>
        <taxon>Limosilactobacillus</taxon>
    </lineage>
</organism>
<sequence>MRKTVNKSTGEMPISLNQKPLGPLQELDHDPSGYDHVYVRAFSGIEFVILISVIILCLFYRFGLALTVLLGGLLFYQKVGIRDPKTGQSWVVSRRQWHQYCQYNGIDWKRWREQSQAASVAKHIKQRQSEQQ</sequence>
<comment type="caution">
    <text evidence="2">The sequence shown here is derived from an EMBL/GenBank/DDBJ whole genome shotgun (WGS) entry which is preliminary data.</text>
</comment>
<protein>
    <submittedName>
        <fullName evidence="2">Uncharacterized protein</fullName>
    </submittedName>
</protein>
<keyword evidence="1" id="KW-0472">Membrane</keyword>
<dbReference type="AlphaFoldDB" id="A0AAJ1MA96"/>
<keyword evidence="1" id="KW-0812">Transmembrane</keyword>
<dbReference type="RefSeq" id="WP_272208929.1">
    <property type="nucleotide sequence ID" value="NZ_JAQOMV010000030.1"/>
</dbReference>
<evidence type="ECO:0000313" key="3">
    <source>
        <dbReference type="Proteomes" id="UP001220670"/>
    </source>
</evidence>
<gene>
    <name evidence="2" type="ORF">PO250_05595</name>
</gene>
<reference evidence="2" key="1">
    <citation type="submission" date="2023-01" db="EMBL/GenBank/DDBJ databases">
        <title>Genome analysis of 13 Lactobacillus isolated from gut of wild boar.</title>
        <authorList>
            <person name="Papp P."/>
            <person name="Libisch B."/>
            <person name="Nagy T."/>
            <person name="Olasz F."/>
        </authorList>
    </citation>
    <scope>NUCLEOTIDE SEQUENCE</scope>
    <source>
        <strain evidence="2">F146</strain>
    </source>
</reference>
<keyword evidence="1" id="KW-1133">Transmembrane helix</keyword>
<evidence type="ECO:0000256" key="1">
    <source>
        <dbReference type="SAM" id="Phobius"/>
    </source>
</evidence>
<accession>A0AAJ1MA96</accession>
<feature type="transmembrane region" description="Helical" evidence="1">
    <location>
        <begin position="47"/>
        <end position="76"/>
    </location>
</feature>
<dbReference type="Proteomes" id="UP001220670">
    <property type="component" value="Unassembled WGS sequence"/>
</dbReference>
<name>A0AAJ1MA96_LIMMU</name>
<dbReference type="EMBL" id="JAQONE010000022">
    <property type="protein sequence ID" value="MDC2829781.1"/>
    <property type="molecule type" value="Genomic_DNA"/>
</dbReference>
<proteinExistence type="predicted"/>